<sequence>MELLLHRYFELKQRKKAIDEELSVLRDEIILVMKEEGVNLIDAGDYTAKLVGQSKKEYDDDKLYKALPDADVWKLISKADHAKIAALLKLKVISEESIEHTYDTKKTELLIVNKI</sequence>
<name>A0ABR8SXU9_9BACL</name>
<protein>
    <submittedName>
        <fullName evidence="1">Uncharacterized protein</fullName>
    </submittedName>
</protein>
<dbReference type="RefSeq" id="WP_191799571.1">
    <property type="nucleotide sequence ID" value="NZ_JACSQL010000003.1"/>
</dbReference>
<comment type="caution">
    <text evidence="1">The sequence shown here is derived from an EMBL/GenBank/DDBJ whole genome shotgun (WGS) entry which is preliminary data.</text>
</comment>
<organism evidence="1 2">
    <name type="scientific">Paenibacillus gallinarum</name>
    <dbReference type="NCBI Taxonomy" id="2762232"/>
    <lineage>
        <taxon>Bacteria</taxon>
        <taxon>Bacillati</taxon>
        <taxon>Bacillota</taxon>
        <taxon>Bacilli</taxon>
        <taxon>Bacillales</taxon>
        <taxon>Paenibacillaceae</taxon>
        <taxon>Paenibacillus</taxon>
    </lineage>
</organism>
<keyword evidence="2" id="KW-1185">Reference proteome</keyword>
<reference evidence="1 2" key="1">
    <citation type="submission" date="2020-08" db="EMBL/GenBank/DDBJ databases">
        <title>A Genomic Blueprint of the Chicken Gut Microbiome.</title>
        <authorList>
            <person name="Gilroy R."/>
            <person name="Ravi A."/>
            <person name="Getino M."/>
            <person name="Pursley I."/>
            <person name="Horton D.L."/>
            <person name="Alikhan N.-F."/>
            <person name="Baker D."/>
            <person name="Gharbi K."/>
            <person name="Hall N."/>
            <person name="Watson M."/>
            <person name="Adriaenssens E.M."/>
            <person name="Foster-Nyarko E."/>
            <person name="Jarju S."/>
            <person name="Secka A."/>
            <person name="Antonio M."/>
            <person name="Oren A."/>
            <person name="Chaudhuri R."/>
            <person name="La Ragione R.M."/>
            <person name="Hildebrand F."/>
            <person name="Pallen M.J."/>
        </authorList>
    </citation>
    <scope>NUCLEOTIDE SEQUENCE [LARGE SCALE GENOMIC DNA]</scope>
    <source>
        <strain evidence="1 2">Sa2BVA9</strain>
    </source>
</reference>
<dbReference type="Proteomes" id="UP000608071">
    <property type="component" value="Unassembled WGS sequence"/>
</dbReference>
<evidence type="ECO:0000313" key="2">
    <source>
        <dbReference type="Proteomes" id="UP000608071"/>
    </source>
</evidence>
<dbReference type="EMBL" id="JACSQL010000003">
    <property type="protein sequence ID" value="MBD7968332.1"/>
    <property type="molecule type" value="Genomic_DNA"/>
</dbReference>
<gene>
    <name evidence="1" type="ORF">H9647_09670</name>
</gene>
<proteinExistence type="predicted"/>
<evidence type="ECO:0000313" key="1">
    <source>
        <dbReference type="EMBL" id="MBD7968332.1"/>
    </source>
</evidence>
<accession>A0ABR8SXU9</accession>